<organism evidence="1 2">
    <name type="scientific">Aerococcus urinaeequi</name>
    <dbReference type="NCBI Taxonomy" id="51665"/>
    <lineage>
        <taxon>Bacteria</taxon>
        <taxon>Bacillati</taxon>
        <taxon>Bacillota</taxon>
        <taxon>Bacilli</taxon>
        <taxon>Lactobacillales</taxon>
        <taxon>Aerococcaceae</taxon>
        <taxon>Aerococcus</taxon>
    </lineage>
</organism>
<proteinExistence type="predicted"/>
<dbReference type="EMBL" id="CP116590">
    <property type="protein sequence ID" value="WCG37228.1"/>
    <property type="molecule type" value="Genomic_DNA"/>
</dbReference>
<dbReference type="InterPro" id="IPR011004">
    <property type="entry name" value="Trimer_LpxA-like_sf"/>
</dbReference>
<protein>
    <submittedName>
        <fullName evidence="1">Acyltransferase</fullName>
    </submittedName>
</protein>
<dbReference type="InterPro" id="IPR001451">
    <property type="entry name" value="Hexapep"/>
</dbReference>
<dbReference type="Proteomes" id="UP001179483">
    <property type="component" value="Chromosome"/>
</dbReference>
<dbReference type="RefSeq" id="WP_271735511.1">
    <property type="nucleotide sequence ID" value="NZ_CP116590.1"/>
</dbReference>
<dbReference type="GO" id="GO:0016746">
    <property type="term" value="F:acyltransferase activity"/>
    <property type="evidence" value="ECO:0007669"/>
    <property type="project" value="UniProtKB-KW"/>
</dbReference>
<keyword evidence="1" id="KW-0012">Acyltransferase</keyword>
<dbReference type="CDD" id="cd04647">
    <property type="entry name" value="LbH_MAT_like"/>
    <property type="match status" value="1"/>
</dbReference>
<name>A0AAF0BDX2_9LACT</name>
<reference evidence="1" key="1">
    <citation type="submission" date="2023-01" db="EMBL/GenBank/DDBJ databases">
        <title>Oxazolidinone resistance genes in florfenicol resistant enterococci from beef cattle and veal calves at slaughter.</title>
        <authorList>
            <person name="Biggel M."/>
        </authorList>
    </citation>
    <scope>NUCLEOTIDE SEQUENCE</scope>
    <source>
        <strain evidence="1">K79-1</strain>
    </source>
</reference>
<dbReference type="InterPro" id="IPR051159">
    <property type="entry name" value="Hexapeptide_acetyltransf"/>
</dbReference>
<keyword evidence="1" id="KW-0808">Transferase</keyword>
<dbReference type="SUPFAM" id="SSF51161">
    <property type="entry name" value="Trimeric LpxA-like enzymes"/>
    <property type="match status" value="1"/>
</dbReference>
<dbReference type="AlphaFoldDB" id="A0AAF0BDX2"/>
<dbReference type="Pfam" id="PF00132">
    <property type="entry name" value="Hexapep"/>
    <property type="match status" value="1"/>
</dbReference>
<dbReference type="PANTHER" id="PTHR23416">
    <property type="entry name" value="SIALIC ACID SYNTHASE-RELATED"/>
    <property type="match status" value="1"/>
</dbReference>
<accession>A0AAF0BDX2</accession>
<dbReference type="Gene3D" id="2.160.10.10">
    <property type="entry name" value="Hexapeptide repeat proteins"/>
    <property type="match status" value="1"/>
</dbReference>
<evidence type="ECO:0000313" key="2">
    <source>
        <dbReference type="Proteomes" id="UP001179483"/>
    </source>
</evidence>
<gene>
    <name evidence="1" type="ORF">PML80_06780</name>
</gene>
<evidence type="ECO:0000313" key="1">
    <source>
        <dbReference type="EMBL" id="WCG37228.1"/>
    </source>
</evidence>
<sequence>MVIILKRLKRMYYTFKAKKIVASYGDFLYVNGKSSFTRQTHIGNNTHFNGMTVSGGGKVTIGNNFHSGKYCQIISQNHNYEGTALPYDNSYITKDVTINDNVWVGNNVIILGGVTIGEGAIVQAGAVVVKDIPDCALVGGNPAKVFKYRNITHYENLKEKGNFN</sequence>